<proteinExistence type="predicted"/>
<name>A0A6P2GGQ3_9BURK</name>
<keyword evidence="7" id="KW-1185">Reference proteome</keyword>
<feature type="region of interest" description="Disordered" evidence="2">
    <location>
        <begin position="1"/>
        <end position="20"/>
    </location>
</feature>
<gene>
    <name evidence="5" type="ORF">BAN20980_05683</name>
    <name evidence="4" type="ORF">JQK92_28660</name>
</gene>
<dbReference type="Gene3D" id="3.40.50.1820">
    <property type="entry name" value="alpha/beta hydrolase"/>
    <property type="match status" value="1"/>
</dbReference>
<dbReference type="InterPro" id="IPR019826">
    <property type="entry name" value="Carboxylesterase_B_AS"/>
</dbReference>
<reference evidence="5 6" key="1">
    <citation type="submission" date="2019-09" db="EMBL/GenBank/DDBJ databases">
        <authorList>
            <person name="Depoorter E."/>
        </authorList>
    </citation>
    <scope>NUCLEOTIDE SEQUENCE [LARGE SCALE GENOMIC DNA]</scope>
    <source>
        <strain evidence="5">LMG 20980</strain>
    </source>
</reference>
<evidence type="ECO:0000313" key="7">
    <source>
        <dbReference type="Proteomes" id="UP000755577"/>
    </source>
</evidence>
<dbReference type="InterPro" id="IPR029058">
    <property type="entry name" value="AB_hydrolase_fold"/>
</dbReference>
<dbReference type="GO" id="GO:0016787">
    <property type="term" value="F:hydrolase activity"/>
    <property type="evidence" value="ECO:0007669"/>
    <property type="project" value="UniProtKB-KW"/>
</dbReference>
<evidence type="ECO:0000256" key="1">
    <source>
        <dbReference type="ARBA" id="ARBA00022801"/>
    </source>
</evidence>
<keyword evidence="1 5" id="KW-0378">Hydrolase</keyword>
<dbReference type="GeneID" id="56503754"/>
<dbReference type="InterPro" id="IPR013094">
    <property type="entry name" value="AB_hydrolase_3"/>
</dbReference>
<accession>A0A6P2GGQ3</accession>
<dbReference type="EMBL" id="JAFCIQ010000027">
    <property type="protein sequence ID" value="MBM2770387.1"/>
    <property type="molecule type" value="Genomic_DNA"/>
</dbReference>
<feature type="domain" description="Alpha/beta hydrolase fold-3" evidence="3">
    <location>
        <begin position="73"/>
        <end position="269"/>
    </location>
</feature>
<dbReference type="SUPFAM" id="SSF53474">
    <property type="entry name" value="alpha/beta-Hydrolases"/>
    <property type="match status" value="1"/>
</dbReference>
<sequence length="296" mass="32650">MNTHRIISSREPLRPQPPLPFEAAQTYETTVLEWSGEALPDTIEVVKNCAYGPHEQHRYDVFGATGLRHAPILVFWHGGGWTNGYKEYVSFMADAVTRLGMVLVAPTYRLAPENRLPAAFDDALAALGHVIGHASSFGGDPGRLYLAGHSAGAQIAALVALRRRDVAQAGIDPDSIRACLPISGVMDLHHPEPIPGSMEERVYSMVLRDAAEDALMSPLCWTACNTVPMYLSYGEFDSERVIRANQRMAALLAQQPADCSVHMEPMLDHFATHTTLRHADGAWYRRLEQLIKRSPA</sequence>
<evidence type="ECO:0000259" key="3">
    <source>
        <dbReference type="Pfam" id="PF07859"/>
    </source>
</evidence>
<dbReference type="Pfam" id="PF07859">
    <property type="entry name" value="Abhydrolase_3"/>
    <property type="match status" value="1"/>
</dbReference>
<dbReference type="RefSeq" id="WP_174928069.1">
    <property type="nucleotide sequence ID" value="NZ_CABVLY010000028.1"/>
</dbReference>
<dbReference type="InterPro" id="IPR050300">
    <property type="entry name" value="GDXG_lipolytic_enzyme"/>
</dbReference>
<evidence type="ECO:0000256" key="2">
    <source>
        <dbReference type="SAM" id="MobiDB-lite"/>
    </source>
</evidence>
<evidence type="ECO:0000313" key="4">
    <source>
        <dbReference type="EMBL" id="MBM2770387.1"/>
    </source>
</evidence>
<evidence type="ECO:0000313" key="5">
    <source>
        <dbReference type="EMBL" id="VVU52944.1"/>
    </source>
</evidence>
<dbReference type="PANTHER" id="PTHR48081:SF33">
    <property type="entry name" value="KYNURENINE FORMAMIDASE"/>
    <property type="match status" value="1"/>
</dbReference>
<dbReference type="Proteomes" id="UP000755577">
    <property type="component" value="Unassembled WGS sequence"/>
</dbReference>
<dbReference type="AlphaFoldDB" id="A0A6P2GGQ3"/>
<dbReference type="PROSITE" id="PS00122">
    <property type="entry name" value="CARBOXYLESTERASE_B_1"/>
    <property type="match status" value="1"/>
</dbReference>
<protein>
    <submittedName>
        <fullName evidence="5">Alpha/beta hydrolase</fullName>
    </submittedName>
</protein>
<evidence type="ECO:0000313" key="6">
    <source>
        <dbReference type="Proteomes" id="UP000494201"/>
    </source>
</evidence>
<dbReference type="PANTHER" id="PTHR48081">
    <property type="entry name" value="AB HYDROLASE SUPERFAMILY PROTEIN C4A8.06C"/>
    <property type="match status" value="1"/>
</dbReference>
<reference evidence="4 7" key="2">
    <citation type="submission" date="2021-02" db="EMBL/GenBank/DDBJ databases">
        <title>Draft genome of the type strains Burkholderia anthina DSM16086.</title>
        <authorList>
            <person name="Hertel R."/>
            <person name="Meissner J."/>
            <person name="Poehlein A."/>
            <person name="Daniel R."/>
            <person name="Commichau F.M."/>
        </authorList>
    </citation>
    <scope>NUCLEOTIDE SEQUENCE [LARGE SCALE GENOMIC DNA]</scope>
    <source>
        <strain evidence="4 7">DSM 16086</strain>
    </source>
</reference>
<dbReference type="Proteomes" id="UP000494201">
    <property type="component" value="Unassembled WGS sequence"/>
</dbReference>
<organism evidence="5 6">
    <name type="scientific">Burkholderia anthina</name>
    <dbReference type="NCBI Taxonomy" id="179879"/>
    <lineage>
        <taxon>Bacteria</taxon>
        <taxon>Pseudomonadati</taxon>
        <taxon>Pseudomonadota</taxon>
        <taxon>Betaproteobacteria</taxon>
        <taxon>Burkholderiales</taxon>
        <taxon>Burkholderiaceae</taxon>
        <taxon>Burkholderia</taxon>
        <taxon>Burkholderia cepacia complex</taxon>
    </lineage>
</organism>
<dbReference type="EMBL" id="CABVLY010000028">
    <property type="protein sequence ID" value="VVU52944.1"/>
    <property type="molecule type" value="Genomic_DNA"/>
</dbReference>